<protein>
    <recommendedName>
        <fullName evidence="3">Histidine kinase</fullName>
    </recommendedName>
</protein>
<reference evidence="1 2" key="1">
    <citation type="submission" date="2022-03" db="EMBL/GenBank/DDBJ databases">
        <title>Sinomonas sp. isolated from a soil.</title>
        <authorList>
            <person name="Han J."/>
            <person name="Kim D.-U."/>
        </authorList>
    </citation>
    <scope>NUCLEOTIDE SEQUENCE [LARGE SCALE GENOMIC DNA]</scope>
    <source>
        <strain evidence="1 2">5-5</strain>
    </source>
</reference>
<evidence type="ECO:0000313" key="1">
    <source>
        <dbReference type="EMBL" id="MCH6471735.1"/>
    </source>
</evidence>
<evidence type="ECO:0008006" key="3">
    <source>
        <dbReference type="Google" id="ProtNLM"/>
    </source>
</evidence>
<keyword evidence="2" id="KW-1185">Reference proteome</keyword>
<comment type="caution">
    <text evidence="1">The sequence shown here is derived from an EMBL/GenBank/DDBJ whole genome shotgun (WGS) entry which is preliminary data.</text>
</comment>
<gene>
    <name evidence="1" type="ORF">L0M17_17460</name>
</gene>
<proteinExistence type="predicted"/>
<name>A0ABS9U569_9MICC</name>
<dbReference type="Proteomes" id="UP001202922">
    <property type="component" value="Unassembled WGS sequence"/>
</dbReference>
<sequence length="151" mass="15995">MSAGTGSDGETVLRELHDVLGTALGMAQEHLEQNGGFLPFAVTMDDDGELRLVLVTPPSPETEGDLEGDYDAEAMLDDLVELLKQGRENIRALAIASDVTLPENGTDGIHAAAEHRDGGLLAAVLPYEMTATGYVYGDVEPDGHEALVFTD</sequence>
<dbReference type="RefSeq" id="WP_241055677.1">
    <property type="nucleotide sequence ID" value="NZ_JAKZBV010000001.1"/>
</dbReference>
<accession>A0ABS9U569</accession>
<organism evidence="1 2">
    <name type="scientific">Sinomonas terrae</name>
    <dbReference type="NCBI Taxonomy" id="2908838"/>
    <lineage>
        <taxon>Bacteria</taxon>
        <taxon>Bacillati</taxon>
        <taxon>Actinomycetota</taxon>
        <taxon>Actinomycetes</taxon>
        <taxon>Micrococcales</taxon>
        <taxon>Micrococcaceae</taxon>
        <taxon>Sinomonas</taxon>
    </lineage>
</organism>
<evidence type="ECO:0000313" key="2">
    <source>
        <dbReference type="Proteomes" id="UP001202922"/>
    </source>
</evidence>
<dbReference type="EMBL" id="JAKZBV010000001">
    <property type="protein sequence ID" value="MCH6471735.1"/>
    <property type="molecule type" value="Genomic_DNA"/>
</dbReference>